<reference evidence="1 2" key="1">
    <citation type="submission" date="2013-01" db="EMBL/GenBank/DDBJ databases">
        <authorList>
            <person name="Bench S."/>
        </authorList>
    </citation>
    <scope>NUCLEOTIDE SEQUENCE [LARGE SCALE GENOMIC DNA]</scope>
    <source>
        <strain evidence="1 2">WH 0402</strain>
    </source>
</reference>
<dbReference type="Proteomes" id="UP000018130">
    <property type="component" value="Unassembled WGS sequence"/>
</dbReference>
<reference evidence="1 2" key="2">
    <citation type="submission" date="2013-09" db="EMBL/GenBank/DDBJ databases">
        <title>Whole genome comparison of six Crocosphaera watsonii strains with differing phenotypes.</title>
        <authorList>
            <person name="Bench S.R."/>
            <person name="Heller P."/>
            <person name="Frank I."/>
            <person name="Arciniega M."/>
            <person name="Shilova I.N."/>
            <person name="Zehr J.P."/>
        </authorList>
    </citation>
    <scope>NUCLEOTIDE SEQUENCE [LARGE SCALE GENOMIC DNA]</scope>
    <source>
        <strain evidence="1 2">WH 0402</strain>
    </source>
</reference>
<protein>
    <submittedName>
        <fullName evidence="1">Uncharacterized protein</fullName>
    </submittedName>
</protein>
<dbReference type="EMBL" id="CAQN01001291">
    <property type="protein sequence ID" value="CCQ70816.1"/>
    <property type="molecule type" value="Genomic_DNA"/>
</dbReference>
<evidence type="ECO:0000313" key="1">
    <source>
        <dbReference type="EMBL" id="CCQ70816.1"/>
    </source>
</evidence>
<gene>
    <name evidence="1" type="ORF">CWATWH0402_3878</name>
</gene>
<proteinExistence type="predicted"/>
<organism evidence="1 2">
    <name type="scientific">Crocosphaera watsonii WH 0402</name>
    <dbReference type="NCBI Taxonomy" id="1284629"/>
    <lineage>
        <taxon>Bacteria</taxon>
        <taxon>Bacillati</taxon>
        <taxon>Cyanobacteriota</taxon>
        <taxon>Cyanophyceae</taxon>
        <taxon>Oscillatoriophycideae</taxon>
        <taxon>Chroococcales</taxon>
        <taxon>Aphanothecaceae</taxon>
        <taxon>Crocosphaera</taxon>
    </lineage>
</organism>
<comment type="caution">
    <text evidence="1">The sequence shown here is derived from an EMBL/GenBank/DDBJ whole genome shotgun (WGS) entry which is preliminary data.</text>
</comment>
<evidence type="ECO:0000313" key="2">
    <source>
        <dbReference type="Proteomes" id="UP000018130"/>
    </source>
</evidence>
<sequence length="41" mass="5015">MKHIEAWEHWQGNKYFTQYDLIQSMIENMPDDQEESEDNLA</sequence>
<name>T2K0A0_CROWT</name>
<dbReference type="AlphaFoldDB" id="T2K0A0"/>
<accession>T2K0A0</accession>